<dbReference type="InterPro" id="IPR027417">
    <property type="entry name" value="P-loop_NTPase"/>
</dbReference>
<keyword evidence="7 9" id="KW-0234">DNA repair</keyword>
<feature type="domain" description="DNA mismatch repair proteins mutS family" evidence="11">
    <location>
        <begin position="676"/>
        <end position="692"/>
    </location>
</feature>
<comment type="similarity">
    <text evidence="1 9 10">Belongs to the DNA mismatch repair MutS family.</text>
</comment>
<dbReference type="Pfam" id="PF05192">
    <property type="entry name" value="MutS_III"/>
    <property type="match status" value="1"/>
</dbReference>
<dbReference type="Gene3D" id="3.40.50.300">
    <property type="entry name" value="P-loop containing nucleotide triphosphate hydrolases"/>
    <property type="match status" value="1"/>
</dbReference>
<dbReference type="FunFam" id="3.40.1170.10:FF:000001">
    <property type="entry name" value="DNA mismatch repair protein MutS"/>
    <property type="match status" value="1"/>
</dbReference>
<proteinExistence type="inferred from homology"/>
<evidence type="ECO:0000256" key="3">
    <source>
        <dbReference type="ARBA" id="ARBA00022741"/>
    </source>
</evidence>
<dbReference type="SUPFAM" id="SSF53150">
    <property type="entry name" value="DNA repair protein MutS, domain II"/>
    <property type="match status" value="1"/>
</dbReference>
<keyword evidence="6 9" id="KW-0238">DNA-binding</keyword>
<evidence type="ECO:0000256" key="10">
    <source>
        <dbReference type="RuleBase" id="RU003756"/>
    </source>
</evidence>
<dbReference type="HAMAP" id="MF_00096">
    <property type="entry name" value="MutS"/>
    <property type="match status" value="1"/>
</dbReference>
<sequence length="847" mass="94492">MAAEKLSPGMQQYVDIKKDYPDAFLLFRMGDFYELFYDDAVNAAQILEISLTSRNKNADNPIPMAGVPYHSAQQYIDVLVESGYKVAIAEQMEDPKHAVGVVKREVVQVITPGTVVDSSKPDAANNFLVALDWADGVYGLAYMDLVTGEFQVTSLKDFSLVCGEIRNLRAREVVLGYTLSEAEEQVLAGQMNLLLSPVKEPLDDVQLLGSDLLPIEYQTAGKLLAYVRQTQMRELSHLKKAHHYQIQDYLQMDYATKASLDLTENARTGKKHGSLYWLMDETKTAMGGRLLRTWIQQPLIDQKRIVRRQDVVRIFLDHFFERSDLTESLKGVYDIERLASRVSFGKTNPKDLLQLASTLSNVPQIKAILQGIGSPVLDELIGRLDEIPELAALISSAISPDAPHIITEGNIIRTGFDETLDKYRVVMRDGAGWIAAIEAKEREASGINNLKIDYNKKDGYYFHVTNSQLAHVPSHFFRKATLKNSERFGTEELARIEGEMLEARDKSANLEYEIFMRIREEVGKYIQRLQELAVALATVDVLQSFAVVAETQHLVCPVFTEERALTVEKGRHAVVEKVMGAQSYIPNSITLDPVTNIQLITGPNMSGKSTYMRQLAIIVIMAQMGSYVPAESASLPIFDAIFTRIGAADDLVSGQSTFMVEMMEANRAIRQASDRSLILFDELGRGTATYDGMALAQAIIEYIHDRTGAKTLFATHYHELTALEDSLKHLENVHVATLEQDGRVTFLHKIEQGPADKSYGIHVAKIAGLPDDLLYRADHILSQLESQERQTLAASPKSAGSQQVAEQISLFAEGAENPVLTELRNLNIYNMTPLEAMTVLAELQKKL</sequence>
<dbReference type="AlphaFoldDB" id="A0A0A0DEQ6"/>
<dbReference type="CDD" id="cd03284">
    <property type="entry name" value="ABC_MutS1"/>
    <property type="match status" value="1"/>
</dbReference>
<gene>
    <name evidence="9" type="primary">mutS</name>
    <name evidence="12" type="ORF">SSIN_1687</name>
</gene>
<dbReference type="GO" id="GO:0030983">
    <property type="term" value="F:mismatched DNA binding"/>
    <property type="evidence" value="ECO:0007669"/>
    <property type="project" value="InterPro"/>
</dbReference>
<dbReference type="SUPFAM" id="SSF55271">
    <property type="entry name" value="DNA repair protein MutS, domain I"/>
    <property type="match status" value="1"/>
</dbReference>
<dbReference type="SMART" id="SM00533">
    <property type="entry name" value="MUTSd"/>
    <property type="match status" value="1"/>
</dbReference>
<evidence type="ECO:0000256" key="6">
    <source>
        <dbReference type="ARBA" id="ARBA00023125"/>
    </source>
</evidence>
<dbReference type="PANTHER" id="PTHR11361:SF34">
    <property type="entry name" value="DNA MISMATCH REPAIR PROTEIN MSH1, MITOCHONDRIAL"/>
    <property type="match status" value="1"/>
</dbReference>
<name>A0A0A0DEQ6_9STRE</name>
<dbReference type="Pfam" id="PF05188">
    <property type="entry name" value="MutS_II"/>
    <property type="match status" value="1"/>
</dbReference>
<dbReference type="Pfam" id="PF00488">
    <property type="entry name" value="MutS_V"/>
    <property type="match status" value="1"/>
</dbReference>
<evidence type="ECO:0000256" key="8">
    <source>
        <dbReference type="ARBA" id="ARBA00024647"/>
    </source>
</evidence>
<dbReference type="SMART" id="SM00534">
    <property type="entry name" value="MUTSac"/>
    <property type="match status" value="1"/>
</dbReference>
<dbReference type="GO" id="GO:0006298">
    <property type="term" value="P:mismatch repair"/>
    <property type="evidence" value="ECO:0007669"/>
    <property type="project" value="UniProtKB-UniRule"/>
</dbReference>
<keyword evidence="4 9" id="KW-0227">DNA damage</keyword>
<dbReference type="STRING" id="176090.SSIN_1687"/>
<organism evidence="12 13">
    <name type="scientific">Streptococcus sinensis</name>
    <dbReference type="NCBI Taxonomy" id="176090"/>
    <lineage>
        <taxon>Bacteria</taxon>
        <taxon>Bacillati</taxon>
        <taxon>Bacillota</taxon>
        <taxon>Bacilli</taxon>
        <taxon>Lactobacillales</taxon>
        <taxon>Streptococcaceae</taxon>
        <taxon>Streptococcus</taxon>
    </lineage>
</organism>
<dbReference type="eggNOG" id="COG0249">
    <property type="taxonomic scope" value="Bacteria"/>
</dbReference>
<dbReference type="PROSITE" id="PS00486">
    <property type="entry name" value="DNA_MISMATCH_REPAIR_2"/>
    <property type="match status" value="1"/>
</dbReference>
<dbReference type="InterPro" id="IPR005748">
    <property type="entry name" value="DNA_mismatch_repair_MutS"/>
</dbReference>
<dbReference type="InterPro" id="IPR036678">
    <property type="entry name" value="MutS_con_dom_sf"/>
</dbReference>
<reference evidence="12 13" key="1">
    <citation type="submission" date="2014-06" db="EMBL/GenBank/DDBJ databases">
        <authorList>
            <person name="Teng J.L."/>
            <person name="Huang Y."/>
            <person name="Tse H."/>
            <person name="Lau S.K."/>
            <person name="Woo P.C."/>
        </authorList>
    </citation>
    <scope>NUCLEOTIDE SEQUENCE [LARGE SCALE GENOMIC DNA]</scope>
    <source>
        <strain evidence="12 13">HKU4</strain>
    </source>
</reference>
<dbReference type="PATRIC" id="fig|176090.4.peg.1634"/>
<dbReference type="Proteomes" id="UP000030019">
    <property type="component" value="Unassembled WGS sequence"/>
</dbReference>
<keyword evidence="3 9" id="KW-0547">Nucleotide-binding</keyword>
<dbReference type="SUPFAM" id="SSF52540">
    <property type="entry name" value="P-loop containing nucleoside triphosphate hydrolases"/>
    <property type="match status" value="1"/>
</dbReference>
<dbReference type="Gene3D" id="1.10.1420.10">
    <property type="match status" value="2"/>
</dbReference>
<dbReference type="PANTHER" id="PTHR11361">
    <property type="entry name" value="DNA MISMATCH REPAIR PROTEIN MUTS FAMILY MEMBER"/>
    <property type="match status" value="1"/>
</dbReference>
<evidence type="ECO:0000256" key="4">
    <source>
        <dbReference type="ARBA" id="ARBA00022763"/>
    </source>
</evidence>
<dbReference type="PIRSF" id="PIRSF037677">
    <property type="entry name" value="DNA_mis_repair_Msh6"/>
    <property type="match status" value="1"/>
</dbReference>
<accession>A0A0A0DEQ6</accession>
<evidence type="ECO:0000313" key="13">
    <source>
        <dbReference type="Proteomes" id="UP000030019"/>
    </source>
</evidence>
<dbReference type="InterPro" id="IPR007696">
    <property type="entry name" value="DNA_mismatch_repair_MutS_core"/>
</dbReference>
<evidence type="ECO:0000256" key="5">
    <source>
        <dbReference type="ARBA" id="ARBA00022840"/>
    </source>
</evidence>
<dbReference type="GO" id="GO:0003684">
    <property type="term" value="F:damaged DNA binding"/>
    <property type="evidence" value="ECO:0007669"/>
    <property type="project" value="UniProtKB-UniRule"/>
</dbReference>
<dbReference type="InterPro" id="IPR036187">
    <property type="entry name" value="DNA_mismatch_repair_MutS_sf"/>
</dbReference>
<feature type="binding site" evidence="9">
    <location>
        <begin position="602"/>
        <end position="609"/>
    </location>
    <ligand>
        <name>ATP</name>
        <dbReference type="ChEBI" id="CHEBI:30616"/>
    </ligand>
</feature>
<dbReference type="EMBL" id="JPEN01000098">
    <property type="protein sequence ID" value="KGM36540.1"/>
    <property type="molecule type" value="Genomic_DNA"/>
</dbReference>
<dbReference type="GO" id="GO:0005524">
    <property type="term" value="F:ATP binding"/>
    <property type="evidence" value="ECO:0007669"/>
    <property type="project" value="UniProtKB-UniRule"/>
</dbReference>
<dbReference type="NCBIfam" id="TIGR01070">
    <property type="entry name" value="mutS1"/>
    <property type="match status" value="1"/>
</dbReference>
<dbReference type="NCBIfam" id="NF003810">
    <property type="entry name" value="PRK05399.1"/>
    <property type="match status" value="1"/>
</dbReference>
<comment type="function">
    <text evidence="8 9">This protein is involved in the repair of mismatches in DNA. It is possible that it carries out the mismatch recognition step. This protein has a weak ATPase activity.</text>
</comment>
<evidence type="ECO:0000313" key="12">
    <source>
        <dbReference type="EMBL" id="KGM36540.1"/>
    </source>
</evidence>
<keyword evidence="5 9" id="KW-0067">ATP-binding</keyword>
<dbReference type="InterPro" id="IPR016151">
    <property type="entry name" value="DNA_mismatch_repair_MutS_N"/>
</dbReference>
<evidence type="ECO:0000256" key="1">
    <source>
        <dbReference type="ARBA" id="ARBA00006271"/>
    </source>
</evidence>
<dbReference type="InterPro" id="IPR007860">
    <property type="entry name" value="DNA_mmatch_repair_MutS_con_dom"/>
</dbReference>
<dbReference type="GO" id="GO:0005829">
    <property type="term" value="C:cytosol"/>
    <property type="evidence" value="ECO:0007669"/>
    <property type="project" value="TreeGrafter"/>
</dbReference>
<dbReference type="RefSeq" id="WP_037617811.1">
    <property type="nucleotide sequence ID" value="NZ_JPEN01000098.1"/>
</dbReference>
<dbReference type="InterPro" id="IPR045076">
    <property type="entry name" value="MutS"/>
</dbReference>
<keyword evidence="13" id="KW-1185">Reference proteome</keyword>
<comment type="caution">
    <text evidence="12">The sequence shown here is derived from an EMBL/GenBank/DDBJ whole genome shotgun (WGS) entry which is preliminary data.</text>
</comment>
<evidence type="ECO:0000256" key="7">
    <source>
        <dbReference type="ARBA" id="ARBA00023204"/>
    </source>
</evidence>
<dbReference type="Gene3D" id="3.40.1170.10">
    <property type="entry name" value="DNA repair protein MutS, domain I"/>
    <property type="match status" value="1"/>
</dbReference>
<dbReference type="Gene3D" id="3.30.420.110">
    <property type="entry name" value="MutS, connector domain"/>
    <property type="match status" value="1"/>
</dbReference>
<dbReference type="FunFam" id="1.10.1420.10:FF:000001">
    <property type="entry name" value="DNA mismatch repair protein MutS"/>
    <property type="match status" value="1"/>
</dbReference>
<dbReference type="SUPFAM" id="SSF48334">
    <property type="entry name" value="DNA repair protein MutS, domain III"/>
    <property type="match status" value="1"/>
</dbReference>
<evidence type="ECO:0000256" key="9">
    <source>
        <dbReference type="HAMAP-Rule" id="MF_00096"/>
    </source>
</evidence>
<dbReference type="InterPro" id="IPR000432">
    <property type="entry name" value="DNA_mismatch_repair_MutS_C"/>
</dbReference>
<dbReference type="FunFam" id="3.40.50.300:FF:000896">
    <property type="entry name" value="DNA mismatch repair protein MutS"/>
    <property type="match status" value="1"/>
</dbReference>
<dbReference type="GO" id="GO:0140664">
    <property type="term" value="F:ATP-dependent DNA damage sensor activity"/>
    <property type="evidence" value="ECO:0007669"/>
    <property type="project" value="InterPro"/>
</dbReference>
<dbReference type="InterPro" id="IPR007695">
    <property type="entry name" value="DNA_mismatch_repair_MutS-lik_N"/>
</dbReference>
<protein>
    <recommendedName>
        <fullName evidence="2 9">DNA mismatch repair protein MutS</fullName>
    </recommendedName>
</protein>
<dbReference type="InterPro" id="IPR007861">
    <property type="entry name" value="DNA_mismatch_repair_MutS_clamp"/>
</dbReference>
<dbReference type="InterPro" id="IPR017261">
    <property type="entry name" value="DNA_mismatch_repair_MutS/MSH"/>
</dbReference>
<dbReference type="Pfam" id="PF01624">
    <property type="entry name" value="MutS_I"/>
    <property type="match status" value="1"/>
</dbReference>
<evidence type="ECO:0000259" key="11">
    <source>
        <dbReference type="PROSITE" id="PS00486"/>
    </source>
</evidence>
<evidence type="ECO:0000256" key="2">
    <source>
        <dbReference type="ARBA" id="ARBA00021982"/>
    </source>
</evidence>
<dbReference type="Pfam" id="PF05190">
    <property type="entry name" value="MutS_IV"/>
    <property type="match status" value="1"/>
</dbReference>